<dbReference type="InterPro" id="IPR036188">
    <property type="entry name" value="FAD/NAD-bd_sf"/>
</dbReference>
<reference evidence="2" key="1">
    <citation type="journal article" date="2014" name="Genome Biol. Evol.">
        <title>Pangenome evidence for extensive interdomain horizontal transfer affecting lineage core and shell genes in uncultured planktonic thaumarchaeota and euryarchaeota.</title>
        <authorList>
            <person name="Deschamps P."/>
            <person name="Zivanovic Y."/>
            <person name="Moreira D."/>
            <person name="Rodriguez-Valera F."/>
            <person name="Lopez-Garcia P."/>
        </authorList>
    </citation>
    <scope>NUCLEOTIDE SEQUENCE</scope>
</reference>
<name>A0A075GAZ7_9EURY</name>
<dbReference type="SUPFAM" id="SSF51905">
    <property type="entry name" value="FAD/NAD(P)-binding domain"/>
    <property type="match status" value="1"/>
</dbReference>
<proteinExistence type="predicted"/>
<feature type="domain" description="Amine oxidase" evidence="1">
    <location>
        <begin position="58"/>
        <end position="317"/>
    </location>
</feature>
<dbReference type="InterPro" id="IPR050464">
    <property type="entry name" value="Zeta_carotene_desat/Oxidored"/>
</dbReference>
<dbReference type="GO" id="GO:0016491">
    <property type="term" value="F:oxidoreductase activity"/>
    <property type="evidence" value="ECO:0007669"/>
    <property type="project" value="InterPro"/>
</dbReference>
<dbReference type="EMBL" id="KF900616">
    <property type="protein sequence ID" value="AIF01266.1"/>
    <property type="molecule type" value="Genomic_DNA"/>
</dbReference>
<dbReference type="Gene3D" id="3.50.50.60">
    <property type="entry name" value="FAD/NAD(P)-binding domain"/>
    <property type="match status" value="1"/>
</dbReference>
<dbReference type="PANTHER" id="PTHR42923">
    <property type="entry name" value="PROTOPORPHYRINOGEN OXIDASE"/>
    <property type="match status" value="1"/>
</dbReference>
<dbReference type="InterPro" id="IPR002937">
    <property type="entry name" value="Amino_oxidase"/>
</dbReference>
<accession>A0A075GAZ7</accession>
<dbReference type="AlphaFoldDB" id="A0A075GAZ7"/>
<sequence length="479" mass="55034">MYTILSVLAVLTLLILLLIKLREHPLSTSSFMATDALPLNMPNHGGEGKSVVIIGGGISGLTAAKYLLQAGCNVTLLEQRNIVGGNNDPYLEGGRHYSTTVIITLPAQQPHYLNLCRELEIEQTPHQFSELEGSIVFENKEWNTRMGAGLWPFLKLLFKRTSLREIIDGTIIFIKLYYQFKCRPESSKSVKDLLGYRLINSTVFTHFFMPWVGINTWCRFEDLDNQPAHVFASFIFEYALTLKIRDKTALKDEKGWCVLDGRIIHALEKKLILNEKYTQEMNTKIDNISRNKEGGLLIQSREGRTWSCDHVVMATQPFQALPLISDVASNLLINELNKWGKMDCYVLLHSDFSSIKNMPWLHQTHKNQTTNKFYITNTIKPIMSDIELDYVITYVYNTENYHDFIAHHIDESKIVKTYEPKLPIFNLDNSVDRNSVWREIDHDCIDIHWTQACRSGLQYHNNGILSAKRVVKSVLGLHW</sequence>
<evidence type="ECO:0000313" key="2">
    <source>
        <dbReference type="EMBL" id="AIF01266.1"/>
    </source>
</evidence>
<dbReference type="Pfam" id="PF01593">
    <property type="entry name" value="Amino_oxidase"/>
    <property type="match status" value="1"/>
</dbReference>
<evidence type="ECO:0000259" key="1">
    <source>
        <dbReference type="Pfam" id="PF01593"/>
    </source>
</evidence>
<protein>
    <recommendedName>
        <fullName evidence="1">Amine oxidase domain-containing protein</fullName>
    </recommendedName>
</protein>
<organism evidence="2">
    <name type="scientific">uncultured marine group II/III euryarchaeote KM3_144_H10</name>
    <dbReference type="NCBI Taxonomy" id="1457880"/>
    <lineage>
        <taxon>Archaea</taxon>
        <taxon>Methanobacteriati</taxon>
        <taxon>Methanobacteriota</taxon>
        <taxon>environmental samples</taxon>
    </lineage>
</organism>